<dbReference type="Gene3D" id="3.40.50.150">
    <property type="entry name" value="Vaccinia Virus protein VP39"/>
    <property type="match status" value="1"/>
</dbReference>
<dbReference type="RefSeq" id="WP_311360086.1">
    <property type="nucleotide sequence ID" value="NZ_JAVRIE010000001.1"/>
</dbReference>
<dbReference type="Pfam" id="PF01728">
    <property type="entry name" value="FtsJ"/>
    <property type="match status" value="1"/>
</dbReference>
<keyword evidence="5 7" id="KW-0949">S-adenosyl-L-methionine</keyword>
<dbReference type="GO" id="GO:0032259">
    <property type="term" value="P:methylation"/>
    <property type="evidence" value="ECO:0007669"/>
    <property type="project" value="UniProtKB-KW"/>
</dbReference>
<keyword evidence="3 11" id="KW-0489">Methyltransferase</keyword>
<evidence type="ECO:0000256" key="7">
    <source>
        <dbReference type="PIRSR" id="PIRSR028774-2"/>
    </source>
</evidence>
<name>A0AAW8QZH7_9ALTE</name>
<dbReference type="GO" id="GO:0006364">
    <property type="term" value="P:rRNA processing"/>
    <property type="evidence" value="ECO:0007669"/>
    <property type="project" value="UniProtKB-KW"/>
</dbReference>
<dbReference type="EMBL" id="JAVRIE010000001">
    <property type="protein sequence ID" value="MDT0581275.1"/>
    <property type="molecule type" value="Genomic_DNA"/>
</dbReference>
<dbReference type="AlphaFoldDB" id="A0AAW8QZH7"/>
<feature type="binding site" evidence="7">
    <location>
        <position position="274"/>
    </location>
    <ligand>
        <name>S-adenosyl-L-methionine</name>
        <dbReference type="ChEBI" id="CHEBI:59789"/>
    </ligand>
</feature>
<feature type="binding site" evidence="7">
    <location>
        <position position="202"/>
    </location>
    <ligand>
        <name>S-adenosyl-L-methionine</name>
        <dbReference type="ChEBI" id="CHEBI:59789"/>
    </ligand>
</feature>
<evidence type="ECO:0000259" key="10">
    <source>
        <dbReference type="Pfam" id="PF21239"/>
    </source>
</evidence>
<comment type="caution">
    <text evidence="11">The sequence shown here is derived from an EMBL/GenBank/DDBJ whole genome shotgun (WGS) entry which is preliminary data.</text>
</comment>
<dbReference type="PANTHER" id="PTHR37524">
    <property type="entry name" value="RIBOSOMAL RNA LARGE SUBUNIT METHYLTRANSFERASE M"/>
    <property type="match status" value="1"/>
</dbReference>
<keyword evidence="2" id="KW-0698">rRNA processing</keyword>
<evidence type="ECO:0000259" key="8">
    <source>
        <dbReference type="Pfam" id="PF01728"/>
    </source>
</evidence>
<dbReference type="Proteomes" id="UP001249020">
    <property type="component" value="Unassembled WGS sequence"/>
</dbReference>
<feature type="binding site" evidence="7">
    <location>
        <position position="254"/>
    </location>
    <ligand>
        <name>S-adenosyl-L-methionine</name>
        <dbReference type="ChEBI" id="CHEBI:59789"/>
    </ligand>
</feature>
<reference evidence="11 12" key="1">
    <citation type="submission" date="2023-09" db="EMBL/GenBank/DDBJ databases">
        <authorList>
            <person name="Rey-Velasco X."/>
        </authorList>
    </citation>
    <scope>NUCLEOTIDE SEQUENCE [LARGE SCALE GENOMIC DNA]</scope>
    <source>
        <strain evidence="11 12">W409</strain>
    </source>
</reference>
<proteinExistence type="predicted"/>
<feature type="active site" description="Proton acceptor" evidence="6">
    <location>
        <position position="320"/>
    </location>
</feature>
<evidence type="ECO:0000256" key="3">
    <source>
        <dbReference type="ARBA" id="ARBA00022603"/>
    </source>
</evidence>
<dbReference type="Pfam" id="PF18125">
    <property type="entry name" value="RlmM_FDX"/>
    <property type="match status" value="1"/>
</dbReference>
<dbReference type="InterPro" id="IPR040739">
    <property type="entry name" value="RlmM_FDX"/>
</dbReference>
<dbReference type="Pfam" id="PF21239">
    <property type="entry name" value="RLMM_N"/>
    <property type="match status" value="1"/>
</dbReference>
<dbReference type="EC" id="2.1.1.186" evidence="11"/>
<gene>
    <name evidence="11" type="primary">rlmM</name>
    <name evidence="11" type="ORF">RM544_01880</name>
</gene>
<organism evidence="11 12">
    <name type="scientific">Brumicola blandensis</name>
    <dbReference type="NCBI Taxonomy" id="3075611"/>
    <lineage>
        <taxon>Bacteria</taxon>
        <taxon>Pseudomonadati</taxon>
        <taxon>Pseudomonadota</taxon>
        <taxon>Gammaproteobacteria</taxon>
        <taxon>Alteromonadales</taxon>
        <taxon>Alteromonadaceae</taxon>
        <taxon>Brumicola</taxon>
    </lineage>
</organism>
<dbReference type="InterPro" id="IPR011224">
    <property type="entry name" value="rRNA_MeTrfase_M"/>
</dbReference>
<dbReference type="SUPFAM" id="SSF53335">
    <property type="entry name" value="S-adenosyl-L-methionine-dependent methyltransferases"/>
    <property type="match status" value="1"/>
</dbReference>
<dbReference type="InterPro" id="IPR029063">
    <property type="entry name" value="SAM-dependent_MTases_sf"/>
</dbReference>
<feature type="binding site" evidence="7">
    <location>
        <begin position="235"/>
        <end position="238"/>
    </location>
    <ligand>
        <name>S-adenosyl-L-methionine</name>
        <dbReference type="ChEBI" id="CHEBI:59789"/>
    </ligand>
</feature>
<dbReference type="Gene3D" id="3.30.2300.20">
    <property type="match status" value="1"/>
</dbReference>
<evidence type="ECO:0000313" key="11">
    <source>
        <dbReference type="EMBL" id="MDT0581275.1"/>
    </source>
</evidence>
<evidence type="ECO:0000256" key="6">
    <source>
        <dbReference type="PIRSR" id="PIRSR028774-1"/>
    </source>
</evidence>
<sequence>MQENKLKIAASKSMLFYCREGYEADLAAELDMLSAKENLYGYAQFIPKSTLVHYHFYAELSQAQMRSAIALGDLIFARTRLINFDSLTFSNPHDRVSSVLEYLRENSLLLDGMFGDVFAEHPDHEEGKQLAKFCKKFLVPLRQAMRKQGSLSAKPNTGLPYLHLYFTQSNECLVNISVPKNRNSEPMGIMRLKSPADAPSRSTLKLEEAIRLFLSKQDQANCFQKGMTAVDLGACPGGWTYQLVIRGIRVEAIDNGEMADSLMATGMVDYHAADGFVYQPKDGHVDWLVCDMIEKPERVAKLMQTWLLKRLTTSCIFNLKLPMKRRFQIVDELLNEIKNSLEKQQIDFKMQAKHLYHDRDEISVIIRTSTHLS</sequence>
<feature type="domain" description="Ribosomal RNA large subunit methyltransferase M THUMP-like" evidence="10">
    <location>
        <begin position="94"/>
        <end position="177"/>
    </location>
</feature>
<evidence type="ECO:0000256" key="1">
    <source>
        <dbReference type="ARBA" id="ARBA00022490"/>
    </source>
</evidence>
<feature type="domain" description="RlmM ferredoxin-like" evidence="9">
    <location>
        <begin position="12"/>
        <end position="79"/>
    </location>
</feature>
<accession>A0AAW8QZH7</accession>
<evidence type="ECO:0000256" key="4">
    <source>
        <dbReference type="ARBA" id="ARBA00022679"/>
    </source>
</evidence>
<keyword evidence="1" id="KW-0963">Cytoplasm</keyword>
<feature type="domain" description="Ribosomal RNA methyltransferase FtsJ" evidence="8">
    <location>
        <begin position="200"/>
        <end position="294"/>
    </location>
</feature>
<keyword evidence="4 11" id="KW-0808">Transferase</keyword>
<dbReference type="Gene3D" id="3.30.70.2810">
    <property type="match status" value="1"/>
</dbReference>
<dbReference type="PIRSF" id="PIRSF028774">
    <property type="entry name" value="UCP028774"/>
    <property type="match status" value="1"/>
</dbReference>
<evidence type="ECO:0000259" key="9">
    <source>
        <dbReference type="Pfam" id="PF18125"/>
    </source>
</evidence>
<evidence type="ECO:0000313" key="12">
    <source>
        <dbReference type="Proteomes" id="UP001249020"/>
    </source>
</evidence>
<evidence type="ECO:0000256" key="2">
    <source>
        <dbReference type="ARBA" id="ARBA00022552"/>
    </source>
</evidence>
<dbReference type="InterPro" id="IPR048646">
    <property type="entry name" value="RlmM_THUMP-like"/>
</dbReference>
<evidence type="ECO:0000256" key="5">
    <source>
        <dbReference type="ARBA" id="ARBA00022691"/>
    </source>
</evidence>
<keyword evidence="12" id="KW-1185">Reference proteome</keyword>
<feature type="binding site" evidence="7">
    <location>
        <position position="291"/>
    </location>
    <ligand>
        <name>S-adenosyl-L-methionine</name>
        <dbReference type="ChEBI" id="CHEBI:59789"/>
    </ligand>
</feature>
<protein>
    <submittedName>
        <fullName evidence="11">23S rRNA (Cytidine(2498)-2'-O)-methyltransferase RlmM</fullName>
        <ecNumber evidence="11">2.1.1.186</ecNumber>
    </submittedName>
</protein>
<dbReference type="NCBIfam" id="NF008734">
    <property type="entry name" value="PRK11760.1"/>
    <property type="match status" value="1"/>
</dbReference>
<dbReference type="GO" id="GO:0008168">
    <property type="term" value="F:methyltransferase activity"/>
    <property type="evidence" value="ECO:0007669"/>
    <property type="project" value="UniProtKB-KW"/>
</dbReference>
<dbReference type="PANTHER" id="PTHR37524:SF2">
    <property type="entry name" value="RIBOSOMAL RNA METHYLTRANSFERASE FTSJ DOMAIN-CONTAINING PROTEIN"/>
    <property type="match status" value="1"/>
</dbReference>
<dbReference type="InterPro" id="IPR002877">
    <property type="entry name" value="RNA_MeTrfase_FtsJ_dom"/>
</dbReference>